<evidence type="ECO:0000313" key="3">
    <source>
        <dbReference type="EMBL" id="VDI53061.1"/>
    </source>
</evidence>
<dbReference type="Proteomes" id="UP000596742">
    <property type="component" value="Unassembled WGS sequence"/>
</dbReference>
<dbReference type="PANTHER" id="PTHR46989:SF3">
    <property type="entry name" value="USPA DOMAIN-CONTAINING PROTEIN"/>
    <property type="match status" value="1"/>
</dbReference>
<dbReference type="InterPro" id="IPR006016">
    <property type="entry name" value="UspA"/>
</dbReference>
<keyword evidence="4" id="KW-1185">Reference proteome</keyword>
<gene>
    <name evidence="3" type="ORF">MGAL_10B067761</name>
</gene>
<dbReference type="Gene3D" id="3.40.50.620">
    <property type="entry name" value="HUPs"/>
    <property type="match status" value="1"/>
</dbReference>
<dbReference type="InterPro" id="IPR014729">
    <property type="entry name" value="Rossmann-like_a/b/a_fold"/>
</dbReference>
<protein>
    <recommendedName>
        <fullName evidence="2">UspA domain-containing protein</fullName>
    </recommendedName>
</protein>
<feature type="domain" description="UspA" evidence="2">
    <location>
        <begin position="11"/>
        <end position="154"/>
    </location>
</feature>
<feature type="compositionally biased region" description="Acidic residues" evidence="1">
    <location>
        <begin position="172"/>
        <end position="186"/>
    </location>
</feature>
<feature type="compositionally biased region" description="Basic residues" evidence="1">
    <location>
        <begin position="157"/>
        <end position="167"/>
    </location>
</feature>
<dbReference type="PRINTS" id="PR01438">
    <property type="entry name" value="UNVRSLSTRESS"/>
</dbReference>
<proteinExistence type="predicted"/>
<feature type="region of interest" description="Disordered" evidence="1">
    <location>
        <begin position="157"/>
        <end position="186"/>
    </location>
</feature>
<accession>A0A8B6FP55</accession>
<dbReference type="PANTHER" id="PTHR46989">
    <property type="entry name" value="USP DOMAIN-CONTAINING PROTEIN"/>
    <property type="match status" value="1"/>
</dbReference>
<dbReference type="SUPFAM" id="SSF52402">
    <property type="entry name" value="Adenine nucleotide alpha hydrolases-like"/>
    <property type="match status" value="1"/>
</dbReference>
<name>A0A8B6FP55_MYTGA</name>
<dbReference type="CDD" id="cd23659">
    <property type="entry name" value="USP_At3g01520-like"/>
    <property type="match status" value="1"/>
</dbReference>
<reference evidence="3" key="1">
    <citation type="submission" date="2018-11" db="EMBL/GenBank/DDBJ databases">
        <authorList>
            <person name="Alioto T."/>
            <person name="Alioto T."/>
        </authorList>
    </citation>
    <scope>NUCLEOTIDE SEQUENCE</scope>
</reference>
<dbReference type="Pfam" id="PF00582">
    <property type="entry name" value="Usp"/>
    <property type="match status" value="1"/>
</dbReference>
<dbReference type="EMBL" id="UYJE01007253">
    <property type="protein sequence ID" value="VDI53061.1"/>
    <property type="molecule type" value="Genomic_DNA"/>
</dbReference>
<sequence>MAMMDSLAVERRIVVIAVDDSDHSEFAFNFYLTEIKKNGDILILVYVPEYHKVVQAPVLLTDPGTVSQLIKEEEQHTCKLVKRYSDRMQAVGLTGKMKQMSGKPGEAIIEAAIEENADMIVVGTRGLGKVKRTFLGSVSDYCVHHSPVPVLVCKRDHHKHDKHHKHHKNDEHTDDEQPDDNIGDIQ</sequence>
<dbReference type="OrthoDB" id="843225at2759"/>
<evidence type="ECO:0000256" key="1">
    <source>
        <dbReference type="SAM" id="MobiDB-lite"/>
    </source>
</evidence>
<organism evidence="3 4">
    <name type="scientific">Mytilus galloprovincialis</name>
    <name type="common">Mediterranean mussel</name>
    <dbReference type="NCBI Taxonomy" id="29158"/>
    <lineage>
        <taxon>Eukaryota</taxon>
        <taxon>Metazoa</taxon>
        <taxon>Spiralia</taxon>
        <taxon>Lophotrochozoa</taxon>
        <taxon>Mollusca</taxon>
        <taxon>Bivalvia</taxon>
        <taxon>Autobranchia</taxon>
        <taxon>Pteriomorphia</taxon>
        <taxon>Mytilida</taxon>
        <taxon>Mytiloidea</taxon>
        <taxon>Mytilidae</taxon>
        <taxon>Mytilinae</taxon>
        <taxon>Mytilus</taxon>
    </lineage>
</organism>
<dbReference type="AlphaFoldDB" id="A0A8B6FP55"/>
<evidence type="ECO:0000313" key="4">
    <source>
        <dbReference type="Proteomes" id="UP000596742"/>
    </source>
</evidence>
<comment type="caution">
    <text evidence="3">The sequence shown here is derived from an EMBL/GenBank/DDBJ whole genome shotgun (WGS) entry which is preliminary data.</text>
</comment>
<evidence type="ECO:0000259" key="2">
    <source>
        <dbReference type="Pfam" id="PF00582"/>
    </source>
</evidence>
<dbReference type="InterPro" id="IPR006015">
    <property type="entry name" value="Universal_stress_UspA"/>
</dbReference>